<reference evidence="3 4" key="1">
    <citation type="submission" date="2019-09" db="EMBL/GenBank/DDBJ databases">
        <title>Phylogeny of genus Pseudoclavibacter and closely related genus.</title>
        <authorList>
            <person name="Li Y."/>
        </authorList>
    </citation>
    <scope>NUCLEOTIDE SEQUENCE [LARGE SCALE GENOMIC DNA]</scope>
    <source>
        <strain evidence="3 4">THG-MD12</strain>
    </source>
</reference>
<protein>
    <submittedName>
        <fullName evidence="3">Uncharacterized protein</fullName>
    </submittedName>
</protein>
<name>A0A7J5AYN8_9MICO</name>
<evidence type="ECO:0000313" key="3">
    <source>
        <dbReference type="EMBL" id="KAB1636487.1"/>
    </source>
</evidence>
<dbReference type="OrthoDB" id="5114898at2"/>
<proteinExistence type="predicted"/>
<feature type="compositionally biased region" description="Basic and acidic residues" evidence="1">
    <location>
        <begin position="1"/>
        <end position="23"/>
    </location>
</feature>
<feature type="region of interest" description="Disordered" evidence="1">
    <location>
        <begin position="181"/>
        <end position="210"/>
    </location>
</feature>
<dbReference type="RefSeq" id="WP_151424779.1">
    <property type="nucleotide sequence ID" value="NZ_WBJX01000006.1"/>
</dbReference>
<dbReference type="AlphaFoldDB" id="A0A7J5AYN8"/>
<gene>
    <name evidence="3" type="ORF">F8O03_16205</name>
</gene>
<accession>A0A7J5AYN8</accession>
<comment type="caution">
    <text evidence="3">The sequence shown here is derived from an EMBL/GenBank/DDBJ whole genome shotgun (WGS) entry which is preliminary data.</text>
</comment>
<organism evidence="3 4">
    <name type="scientific">Pseudoclavibacter terrae</name>
    <dbReference type="NCBI Taxonomy" id="1530195"/>
    <lineage>
        <taxon>Bacteria</taxon>
        <taxon>Bacillati</taxon>
        <taxon>Actinomycetota</taxon>
        <taxon>Actinomycetes</taxon>
        <taxon>Micrococcales</taxon>
        <taxon>Microbacteriaceae</taxon>
        <taxon>Pseudoclavibacter</taxon>
    </lineage>
</organism>
<feature type="transmembrane region" description="Helical" evidence="2">
    <location>
        <begin position="235"/>
        <end position="259"/>
    </location>
</feature>
<keyword evidence="2" id="KW-1133">Transmembrane helix</keyword>
<evidence type="ECO:0000256" key="1">
    <source>
        <dbReference type="SAM" id="MobiDB-lite"/>
    </source>
</evidence>
<keyword evidence="2" id="KW-0472">Membrane</keyword>
<dbReference type="Proteomes" id="UP000490386">
    <property type="component" value="Unassembled WGS sequence"/>
</dbReference>
<feature type="region of interest" description="Disordered" evidence="1">
    <location>
        <begin position="1"/>
        <end position="108"/>
    </location>
</feature>
<evidence type="ECO:0000256" key="2">
    <source>
        <dbReference type="SAM" id="Phobius"/>
    </source>
</evidence>
<keyword evidence="4" id="KW-1185">Reference proteome</keyword>
<sequence>MSDAPLTRRELRELERRREKGEETPLPNRTPTVSVEAEAPSSDVPTADVADAGETSADAEGLPSAPSPASGVALEAPLQIDGLSPERPAETTDTSEAVELPGDSFNRSPAAVEQEAQEDGTSGDYFRRLVMASHSTDETPTGMIVMPEMSSPDITGALSGAGDLMVTGKMQVSRELSNFGTLTSGLDSPEIDREDDGDEPQQGRVVEEHTPVAASRAVREPGMPLAPRRGHGIRLSIWAVVSGIAVAVAGVVAVILGIVQGWF</sequence>
<keyword evidence="2" id="KW-0812">Transmembrane</keyword>
<dbReference type="EMBL" id="WBJX01000006">
    <property type="protein sequence ID" value="KAB1636487.1"/>
    <property type="molecule type" value="Genomic_DNA"/>
</dbReference>
<evidence type="ECO:0000313" key="4">
    <source>
        <dbReference type="Proteomes" id="UP000490386"/>
    </source>
</evidence>